<sequence>MFIHPRSHLSHLGIQSGQQIADFGTGSGFYAFAAAEMLHGQGKVFAIDIQKDLLDRLKNEAVRRGLDTVSVVWGDVEQLGGTHLRDTSIDRVIISDVLSQAEDQGKVAAEAARIVKSNGKLLVVDWSDSSDLSGPDRSHLISAENAQVLFEAVGFAFEKKLPAGGHHYSFIMHKN</sequence>
<dbReference type="EMBL" id="MHRF01000013">
    <property type="protein sequence ID" value="OHA17782.1"/>
    <property type="molecule type" value="Genomic_DNA"/>
</dbReference>
<dbReference type="AlphaFoldDB" id="A0A1G2M3Z4"/>
<feature type="domain" description="Methyltransferase" evidence="1">
    <location>
        <begin position="15"/>
        <end position="144"/>
    </location>
</feature>
<organism evidence="2 3">
    <name type="scientific">Candidatus Taylorbacteria bacterium RIFCSPHIGHO2_01_FULL_46_22b</name>
    <dbReference type="NCBI Taxonomy" id="1802301"/>
    <lineage>
        <taxon>Bacteria</taxon>
        <taxon>Candidatus Tayloriibacteriota</taxon>
    </lineage>
</organism>
<dbReference type="InterPro" id="IPR029063">
    <property type="entry name" value="SAM-dependent_MTases_sf"/>
</dbReference>
<name>A0A1G2M3Z4_9BACT</name>
<dbReference type="InterPro" id="IPR025714">
    <property type="entry name" value="Methyltranfer_dom"/>
</dbReference>
<reference evidence="2 3" key="1">
    <citation type="journal article" date="2016" name="Nat. Commun.">
        <title>Thousands of microbial genomes shed light on interconnected biogeochemical processes in an aquifer system.</title>
        <authorList>
            <person name="Anantharaman K."/>
            <person name="Brown C.T."/>
            <person name="Hug L.A."/>
            <person name="Sharon I."/>
            <person name="Castelle C.J."/>
            <person name="Probst A.J."/>
            <person name="Thomas B.C."/>
            <person name="Singh A."/>
            <person name="Wilkins M.J."/>
            <person name="Karaoz U."/>
            <person name="Brodie E.L."/>
            <person name="Williams K.H."/>
            <person name="Hubbard S.S."/>
            <person name="Banfield J.F."/>
        </authorList>
    </citation>
    <scope>NUCLEOTIDE SEQUENCE [LARGE SCALE GENOMIC DNA]</scope>
</reference>
<comment type="caution">
    <text evidence="2">The sequence shown here is derived from an EMBL/GenBank/DDBJ whole genome shotgun (WGS) entry which is preliminary data.</text>
</comment>
<dbReference type="CDD" id="cd02440">
    <property type="entry name" value="AdoMet_MTases"/>
    <property type="match status" value="1"/>
</dbReference>
<dbReference type="STRING" id="1802301.A2664_04220"/>
<dbReference type="SUPFAM" id="SSF53335">
    <property type="entry name" value="S-adenosyl-L-methionine-dependent methyltransferases"/>
    <property type="match status" value="1"/>
</dbReference>
<dbReference type="Pfam" id="PF13847">
    <property type="entry name" value="Methyltransf_31"/>
    <property type="match status" value="1"/>
</dbReference>
<protein>
    <recommendedName>
        <fullName evidence="1">Methyltransferase domain-containing protein</fullName>
    </recommendedName>
</protein>
<dbReference type="Gene3D" id="3.40.50.150">
    <property type="entry name" value="Vaccinia Virus protein VP39"/>
    <property type="match status" value="1"/>
</dbReference>
<evidence type="ECO:0000259" key="1">
    <source>
        <dbReference type="Pfam" id="PF13847"/>
    </source>
</evidence>
<proteinExistence type="predicted"/>
<evidence type="ECO:0000313" key="2">
    <source>
        <dbReference type="EMBL" id="OHA17782.1"/>
    </source>
</evidence>
<accession>A0A1G2M3Z4</accession>
<dbReference type="Proteomes" id="UP000178873">
    <property type="component" value="Unassembled WGS sequence"/>
</dbReference>
<gene>
    <name evidence="2" type="ORF">A2664_04220</name>
</gene>
<evidence type="ECO:0000313" key="3">
    <source>
        <dbReference type="Proteomes" id="UP000178873"/>
    </source>
</evidence>